<evidence type="ECO:0000256" key="7">
    <source>
        <dbReference type="ARBA" id="ARBA00023177"/>
    </source>
</evidence>
<keyword evidence="6 8" id="KW-0472">Membrane</keyword>
<evidence type="ECO:0000256" key="8">
    <source>
        <dbReference type="RuleBase" id="RU362002"/>
    </source>
</evidence>
<feature type="transmembrane region" description="Helical" evidence="8">
    <location>
        <begin position="142"/>
        <end position="164"/>
    </location>
</feature>
<dbReference type="Proteomes" id="UP000253250">
    <property type="component" value="Unassembled WGS sequence"/>
</dbReference>
<dbReference type="EMBL" id="PSYR01000002">
    <property type="protein sequence ID" value="RCN56290.1"/>
    <property type="molecule type" value="Genomic_DNA"/>
</dbReference>
<feature type="transmembrane region" description="Helical" evidence="8">
    <location>
        <begin position="176"/>
        <end position="196"/>
    </location>
</feature>
<keyword evidence="7 8" id="KW-0924">Ammonia transport</keyword>
<dbReference type="PRINTS" id="PR00342">
    <property type="entry name" value="RHESUSRHD"/>
</dbReference>
<dbReference type="SUPFAM" id="SSF111352">
    <property type="entry name" value="Ammonium transporter"/>
    <property type="match status" value="1"/>
</dbReference>
<keyword evidence="10" id="KW-1185">Reference proteome</keyword>
<dbReference type="InterPro" id="IPR024041">
    <property type="entry name" value="NH4_transpt_AmtB-like_dom"/>
</dbReference>
<dbReference type="OrthoDB" id="9814202at2"/>
<dbReference type="GO" id="GO:0008519">
    <property type="term" value="F:ammonium channel activity"/>
    <property type="evidence" value="ECO:0007669"/>
    <property type="project" value="InterPro"/>
</dbReference>
<evidence type="ECO:0000256" key="1">
    <source>
        <dbReference type="ARBA" id="ARBA00004141"/>
    </source>
</evidence>
<feature type="transmembrane region" description="Helical" evidence="8">
    <location>
        <begin position="330"/>
        <end position="351"/>
    </location>
</feature>
<feature type="transmembrane region" description="Helical" evidence="8">
    <location>
        <begin position="242"/>
        <end position="261"/>
    </location>
</feature>
<dbReference type="PANTHER" id="PTHR43029:SF10">
    <property type="entry name" value="AMMONIUM TRANSPORTER MEP2"/>
    <property type="match status" value="1"/>
</dbReference>
<organism evidence="9 10">
    <name type="scientific">Acidiferrobacter thiooxydans</name>
    <dbReference type="NCBI Taxonomy" id="163359"/>
    <lineage>
        <taxon>Bacteria</taxon>
        <taxon>Pseudomonadati</taxon>
        <taxon>Pseudomonadota</taxon>
        <taxon>Gammaproteobacteria</taxon>
        <taxon>Acidiferrobacterales</taxon>
        <taxon>Acidiferrobacteraceae</taxon>
        <taxon>Acidiferrobacter</taxon>
    </lineage>
</organism>
<accession>A0A1C2G0D5</accession>
<evidence type="ECO:0000256" key="4">
    <source>
        <dbReference type="ARBA" id="ARBA00022692"/>
    </source>
</evidence>
<name>A0A1C2G0D5_9GAMM</name>
<dbReference type="InterPro" id="IPR001905">
    <property type="entry name" value="Ammonium_transpt"/>
</dbReference>
<evidence type="ECO:0000256" key="5">
    <source>
        <dbReference type="ARBA" id="ARBA00022989"/>
    </source>
</evidence>
<keyword evidence="5 8" id="KW-1133">Transmembrane helix</keyword>
<feature type="transmembrane region" description="Helical" evidence="8">
    <location>
        <begin position="49"/>
        <end position="68"/>
    </location>
</feature>
<protein>
    <recommendedName>
        <fullName evidence="8">Ammonium transporter</fullName>
    </recommendedName>
</protein>
<keyword evidence="4 8" id="KW-0812">Transmembrane</keyword>
<comment type="similarity">
    <text evidence="2 8">Belongs to the ammonia transporter channel (TC 1.A.11.2) family.</text>
</comment>
<dbReference type="PANTHER" id="PTHR43029">
    <property type="entry name" value="AMMONIUM TRANSPORTER MEP2"/>
    <property type="match status" value="1"/>
</dbReference>
<evidence type="ECO:0000256" key="3">
    <source>
        <dbReference type="ARBA" id="ARBA00022448"/>
    </source>
</evidence>
<dbReference type="STRING" id="163359.A9R16_13970"/>
<dbReference type="RefSeq" id="WP_065971175.1">
    <property type="nucleotide sequence ID" value="NZ_CP080624.1"/>
</dbReference>
<keyword evidence="3 8" id="KW-0813">Transport</keyword>
<sequence>MLIPAPSWLNAGDNAWQLTAATIVGLQSVPGLVILYGGIVKKKWAVNSAFMALYAFAAVLVAWVLWAYNMSFGPELTTFLGHPGPIISSVLEEGRATIPAAASGMPGLAFPMATMVFFQFVFAAITLIILAGSLLGRMNFRAWMVFVPIWLTVVYTVGAFSLWGGGWLGSLGVADFSGGYVIHLAAGVSGFTAAAMIGPRLQRDRESFLPNSVLVTLAGAGILWLGWDGFNGGDPYFANADAAAAILNTNIATAVALLTWTIFDTTFFKKPSVLGAVNGMISGLVAITPAAGYVNGWGAIIIGVCAGIIPWLSMNWLGKKAFMRKVDDTLGVFHTHAVAGLLGGILTGILADPRMLEWVGTGKAAPGVSYTGWAYGDFHQVVLQLIGAGFIIAWNVVGTVIILKVISLFIPLRMSDEDLLIGDDAAHGEEAYALQGDGERRPVLGD</sequence>
<dbReference type="GO" id="GO:0005886">
    <property type="term" value="C:plasma membrane"/>
    <property type="evidence" value="ECO:0007669"/>
    <property type="project" value="UniProtKB-SubCell"/>
</dbReference>
<dbReference type="Pfam" id="PF00909">
    <property type="entry name" value="Ammonium_transp"/>
    <property type="match status" value="1"/>
</dbReference>
<dbReference type="AlphaFoldDB" id="A0A1C2G0D5"/>
<evidence type="ECO:0000256" key="6">
    <source>
        <dbReference type="ARBA" id="ARBA00023136"/>
    </source>
</evidence>
<reference evidence="9 10" key="1">
    <citation type="submission" date="2018-02" db="EMBL/GenBank/DDBJ databases">
        <title>Insights into the biology of acidophilic members of the Acidiferrobacteraceae family derived from comparative genomic analyses.</title>
        <authorList>
            <person name="Issotta F."/>
            <person name="Thyssen C."/>
            <person name="Mena C."/>
            <person name="Moya A."/>
            <person name="Bellenberg S."/>
            <person name="Sproer C."/>
            <person name="Covarrubias P.C."/>
            <person name="Sand W."/>
            <person name="Quatrini R."/>
            <person name="Vera M."/>
        </authorList>
    </citation>
    <scope>NUCLEOTIDE SEQUENCE [LARGE SCALE GENOMIC DNA]</scope>
    <source>
        <strain evidence="10">m-1</strain>
    </source>
</reference>
<evidence type="ECO:0000313" key="9">
    <source>
        <dbReference type="EMBL" id="RCN56290.1"/>
    </source>
</evidence>
<dbReference type="Gene3D" id="1.10.3430.10">
    <property type="entry name" value="Ammonium transporter AmtB like domains"/>
    <property type="match status" value="1"/>
</dbReference>
<feature type="transmembrane region" description="Helical" evidence="8">
    <location>
        <begin position="15"/>
        <end position="37"/>
    </location>
</feature>
<dbReference type="InterPro" id="IPR029020">
    <property type="entry name" value="Ammonium/urea_transptr"/>
</dbReference>
<feature type="transmembrane region" description="Helical" evidence="8">
    <location>
        <begin position="208"/>
        <end position="227"/>
    </location>
</feature>
<evidence type="ECO:0000313" key="10">
    <source>
        <dbReference type="Proteomes" id="UP000253250"/>
    </source>
</evidence>
<feature type="transmembrane region" description="Helical" evidence="8">
    <location>
        <begin position="108"/>
        <end position="130"/>
    </location>
</feature>
<evidence type="ECO:0000256" key="2">
    <source>
        <dbReference type="ARBA" id="ARBA00005887"/>
    </source>
</evidence>
<comment type="caution">
    <text evidence="9">The sequence shown here is derived from an EMBL/GenBank/DDBJ whole genome shotgun (WGS) entry which is preliminary data.</text>
</comment>
<dbReference type="NCBIfam" id="TIGR00836">
    <property type="entry name" value="amt"/>
    <property type="match status" value="1"/>
</dbReference>
<proteinExistence type="inferred from homology"/>
<dbReference type="PROSITE" id="PS01219">
    <property type="entry name" value="AMMONIUM_TRANSP"/>
    <property type="match status" value="1"/>
</dbReference>
<dbReference type="InterPro" id="IPR002229">
    <property type="entry name" value="RhesusRHD"/>
</dbReference>
<feature type="transmembrane region" description="Helical" evidence="8">
    <location>
        <begin position="297"/>
        <end position="318"/>
    </location>
</feature>
<feature type="transmembrane region" description="Helical" evidence="8">
    <location>
        <begin position="381"/>
        <end position="406"/>
    </location>
</feature>
<gene>
    <name evidence="9" type="ORF">C4900_10635</name>
</gene>
<feature type="transmembrane region" description="Helical" evidence="8">
    <location>
        <begin position="273"/>
        <end position="291"/>
    </location>
</feature>
<dbReference type="InterPro" id="IPR018047">
    <property type="entry name" value="Ammonium_transpt_CS"/>
</dbReference>
<comment type="subcellular location">
    <subcellularLocation>
        <location evidence="8">Cell membrane</location>
        <topology evidence="8">Multi-pass membrane protein</topology>
    </subcellularLocation>
    <subcellularLocation>
        <location evidence="1">Membrane</location>
        <topology evidence="1">Multi-pass membrane protein</topology>
    </subcellularLocation>
</comment>